<accession>A0A1D1ZFE4</accession>
<keyword evidence="2" id="KW-0812">Transmembrane</keyword>
<dbReference type="EMBL" id="GDJX01002383">
    <property type="protein sequence ID" value="JAT65553.1"/>
    <property type="molecule type" value="Transcribed_RNA"/>
</dbReference>
<protein>
    <recommendedName>
        <fullName evidence="3">DUF4408 domain-containing protein</fullName>
    </recommendedName>
</protein>
<proteinExistence type="predicted"/>
<evidence type="ECO:0000313" key="4">
    <source>
        <dbReference type="EMBL" id="JAT65553.1"/>
    </source>
</evidence>
<feature type="non-terminal residue" evidence="4">
    <location>
        <position position="146"/>
    </location>
</feature>
<reference evidence="4" key="1">
    <citation type="submission" date="2015-07" db="EMBL/GenBank/DDBJ databases">
        <title>Transcriptome Assembly of Anthurium amnicola.</title>
        <authorList>
            <person name="Suzuki J."/>
        </authorList>
    </citation>
    <scope>NUCLEOTIDE SEQUENCE</scope>
</reference>
<evidence type="ECO:0000259" key="3">
    <source>
        <dbReference type="Pfam" id="PF14364"/>
    </source>
</evidence>
<feature type="transmembrane region" description="Helical" evidence="2">
    <location>
        <begin position="50"/>
        <end position="80"/>
    </location>
</feature>
<feature type="domain" description="DUF4408" evidence="3">
    <location>
        <begin position="62"/>
        <end position="85"/>
    </location>
</feature>
<dbReference type="InterPro" id="IPR025520">
    <property type="entry name" value="DUF4408"/>
</dbReference>
<feature type="transmembrane region" description="Helical" evidence="2">
    <location>
        <begin position="20"/>
        <end position="44"/>
    </location>
</feature>
<organism evidence="4">
    <name type="scientific">Anthurium amnicola</name>
    <dbReference type="NCBI Taxonomy" id="1678845"/>
    <lineage>
        <taxon>Eukaryota</taxon>
        <taxon>Viridiplantae</taxon>
        <taxon>Streptophyta</taxon>
        <taxon>Embryophyta</taxon>
        <taxon>Tracheophyta</taxon>
        <taxon>Spermatophyta</taxon>
        <taxon>Magnoliopsida</taxon>
        <taxon>Liliopsida</taxon>
        <taxon>Araceae</taxon>
        <taxon>Pothoideae</taxon>
        <taxon>Potheae</taxon>
        <taxon>Anthurium</taxon>
    </lineage>
</organism>
<feature type="compositionally biased region" description="Basic and acidic residues" evidence="1">
    <location>
        <begin position="113"/>
        <end position="124"/>
    </location>
</feature>
<evidence type="ECO:0000256" key="2">
    <source>
        <dbReference type="SAM" id="Phobius"/>
    </source>
</evidence>
<gene>
    <name evidence="4" type="ORF">g.58054</name>
</gene>
<keyword evidence="2" id="KW-1133">Transmembrane helix</keyword>
<sequence>MDPVKIEKLQAMRRYRMKGFLQNLMQYCLPTLCLGLFLSSPLWLPKLRHFFFVFIPSMGAYLFCPKCFFILGNVIVIFLVGESKLSGTTSTPEIYDEYMERSKSHRRASGSYGKEKEEAVERAVNEENVRISGGFKEGGVDVHEEE</sequence>
<dbReference type="AlphaFoldDB" id="A0A1D1ZFE4"/>
<feature type="region of interest" description="Disordered" evidence="1">
    <location>
        <begin position="101"/>
        <end position="124"/>
    </location>
</feature>
<dbReference type="PANTHER" id="PTHR35762:SF2">
    <property type="entry name" value="TRANSMEMBRANE PROTEIN"/>
    <property type="match status" value="1"/>
</dbReference>
<dbReference type="Pfam" id="PF14364">
    <property type="entry name" value="DUF4408"/>
    <property type="match status" value="1"/>
</dbReference>
<name>A0A1D1ZFE4_9ARAE</name>
<keyword evidence="2" id="KW-0472">Membrane</keyword>
<evidence type="ECO:0000256" key="1">
    <source>
        <dbReference type="SAM" id="MobiDB-lite"/>
    </source>
</evidence>
<dbReference type="PANTHER" id="PTHR35762">
    <property type="entry name" value="TRANSMEMBRANE PROTEIN"/>
    <property type="match status" value="1"/>
</dbReference>